<dbReference type="Pfam" id="PF14915">
    <property type="entry name" value="CCDC144C"/>
    <property type="match status" value="1"/>
</dbReference>
<feature type="coiled-coil region" evidence="2">
    <location>
        <begin position="616"/>
        <end position="790"/>
    </location>
</feature>
<comment type="caution">
    <text evidence="5">The sequence shown here is derived from an EMBL/GenBank/DDBJ whole genome shotgun (WGS) entry which is preliminary data.</text>
</comment>
<evidence type="ECO:0000256" key="2">
    <source>
        <dbReference type="SAM" id="Coils"/>
    </source>
</evidence>
<dbReference type="Proteomes" id="UP001374579">
    <property type="component" value="Unassembled WGS sequence"/>
</dbReference>
<evidence type="ECO:0000259" key="4">
    <source>
        <dbReference type="Pfam" id="PF14915"/>
    </source>
</evidence>
<sequence>MFREELRPTENQFEEDVKELAVKTGGSRYSAGGANGSLQPQVSQGVPQTSCSPYLTGPTALQIKQRLQIGATPTMYHSDGMESDDSLASDNERQEGHVSYPALLSSTQSFRPDFNMADDDILSYTSTEFEGNDPIPASSSHFARDILLNMNLSDPSTLVQVQDYIRETKRQVEQERNQRTVLDNKLRLMAKEKQELSRKVESITEAKQSLEQTKLDLEVRIRSLEYNLSEEQEKRRNAELLLTKTKEQLARKEQQFTNELEAKQRAELTMRNIQLEMRAAQNKIKELEEEREELERQLQHEHSARKLQEQINQEQSRLAQQHQQETMLTSTAASRDPAAGDDGGGGDEGRSECDKLNAELYAVKMEMDRQRSRFKDEITLMASENEELQNRVEELKNDIKLNEEALAHATMQYNVQLGSLRSDALTSTSGLDKERAVRDKLETELDSLQKRLQGAFAEKDKAVHARNDLERDCQLEKQNHSRYVERKEEEVNMLKDNNQHLNQRLHSMETKLSSMENELHVSSTSLMERTSQLQQLRQEAERHKSAQNSFDTNVRLEKELNTKLQVKLESLQERLTQSQHEVMLLKQQLETLRVSSLNAASADSHEHLSTVINSLRSDSERTKALLEERNNSLMEQVQRLKEESRNGENRRNTLDADLRRLHTQHAELAHKLSFAEAQLQVMQKTREQVEQEKSQLKEELHEANERHRLAQEKCLEAQTRLAELTDRLNRAEHTSQLSTQNLATTSASFTAVARSKEEIEDTVQRLQVDNARLEADLRHERERAIMLQADLDDSHKVRSSLEALCSNLKSTTAHLEEKLGDETASRVILSKEARNSKALFKQELTARSRLGLRIVHLEKAQKTAQSKLEQAKTQEHEAEGHKTAVEVQLSEECQKSQQLQKELSNLKAHLKAAKKKLKDSGVNVSTHGDGSDHYAEFKRQVSTEGGKVSTPRGDSNSHQHNHYHHIFKSQVESGQVDVEELQKEMEMRYRRELNSKLDEINTYLEAQAHARDRLDTSRTDNETRLAAETRHLQEENSNLKVQYEQAVAQRESREMEARRYKQLYESEMHWRMRLGEQLHLSADKTLHLNSRLGAQHKNRLQTGIGNVSMADASLHISAVNGDHNDALSHKIRAELNRSIAKHLEAAPHSNIVPVIRETEDSLLNHSLARSNKDYIDVLKRKYCVP</sequence>
<dbReference type="AlphaFoldDB" id="A0AAN9BAB0"/>
<keyword evidence="6" id="KW-1185">Reference proteome</keyword>
<dbReference type="PANTHER" id="PTHR24147:SF53">
    <property type="entry name" value="ANKYRIN REPEAT DOMAIN 26"/>
    <property type="match status" value="1"/>
</dbReference>
<feature type="compositionally biased region" description="Polar residues" evidence="3">
    <location>
        <begin position="36"/>
        <end position="50"/>
    </location>
</feature>
<evidence type="ECO:0000313" key="5">
    <source>
        <dbReference type="EMBL" id="KAK7101712.1"/>
    </source>
</evidence>
<dbReference type="InterPro" id="IPR039497">
    <property type="entry name" value="CC144C-like_CC_dom"/>
</dbReference>
<name>A0AAN9BAB0_9CAEN</name>
<accession>A0AAN9BAB0</accession>
<feature type="region of interest" description="Disordered" evidence="3">
    <location>
        <begin position="74"/>
        <end position="95"/>
    </location>
</feature>
<evidence type="ECO:0000313" key="6">
    <source>
        <dbReference type="Proteomes" id="UP001374579"/>
    </source>
</evidence>
<dbReference type="SUPFAM" id="SSF57997">
    <property type="entry name" value="Tropomyosin"/>
    <property type="match status" value="1"/>
</dbReference>
<feature type="region of interest" description="Disordered" evidence="3">
    <location>
        <begin position="24"/>
        <end position="50"/>
    </location>
</feature>
<feature type="region of interest" description="Disordered" evidence="3">
    <location>
        <begin position="293"/>
        <end position="352"/>
    </location>
</feature>
<keyword evidence="1 2" id="KW-0175">Coiled coil</keyword>
<evidence type="ECO:0000256" key="1">
    <source>
        <dbReference type="ARBA" id="ARBA00023054"/>
    </source>
</evidence>
<gene>
    <name evidence="5" type="ORF">V1264_020049</name>
</gene>
<protein>
    <recommendedName>
        <fullName evidence="4">CCDC144C-like coiled-coil domain-containing protein</fullName>
    </recommendedName>
</protein>
<evidence type="ECO:0000256" key="3">
    <source>
        <dbReference type="SAM" id="MobiDB-lite"/>
    </source>
</evidence>
<feature type="compositionally biased region" description="Basic and acidic residues" evidence="3">
    <location>
        <begin position="293"/>
        <end position="308"/>
    </location>
</feature>
<reference evidence="5 6" key="1">
    <citation type="submission" date="2024-02" db="EMBL/GenBank/DDBJ databases">
        <title>Chromosome-scale genome assembly of the rough periwinkle Littorina saxatilis.</title>
        <authorList>
            <person name="De Jode A."/>
            <person name="Faria R."/>
            <person name="Formenti G."/>
            <person name="Sims Y."/>
            <person name="Smith T.P."/>
            <person name="Tracey A."/>
            <person name="Wood J.M.D."/>
            <person name="Zagrodzka Z.B."/>
            <person name="Johannesson K."/>
            <person name="Butlin R.K."/>
            <person name="Leder E.H."/>
        </authorList>
    </citation>
    <scope>NUCLEOTIDE SEQUENCE [LARGE SCALE GENOMIC DNA]</scope>
    <source>
        <strain evidence="5">Snail1</strain>
        <tissue evidence="5">Muscle</tissue>
    </source>
</reference>
<dbReference type="InterPro" id="IPR050657">
    <property type="entry name" value="Ankyrin_repeat_domain"/>
</dbReference>
<feature type="domain" description="CCDC144C-like coiled-coil" evidence="4">
    <location>
        <begin position="227"/>
        <end position="703"/>
    </location>
</feature>
<dbReference type="PANTHER" id="PTHR24147">
    <property type="entry name" value="ANKYRIN REPEAT DOMAIN 36-RELATED"/>
    <property type="match status" value="1"/>
</dbReference>
<feature type="coiled-coil region" evidence="2">
    <location>
        <begin position="854"/>
        <end position="916"/>
    </location>
</feature>
<proteinExistence type="predicted"/>
<feature type="coiled-coil region" evidence="2">
    <location>
        <begin position="371"/>
        <end position="588"/>
    </location>
</feature>
<feature type="compositionally biased region" description="Polar residues" evidence="3">
    <location>
        <begin position="309"/>
        <end position="331"/>
    </location>
</feature>
<dbReference type="EMBL" id="JBAMIC010000010">
    <property type="protein sequence ID" value="KAK7101712.1"/>
    <property type="molecule type" value="Genomic_DNA"/>
</dbReference>
<organism evidence="5 6">
    <name type="scientific">Littorina saxatilis</name>
    <dbReference type="NCBI Taxonomy" id="31220"/>
    <lineage>
        <taxon>Eukaryota</taxon>
        <taxon>Metazoa</taxon>
        <taxon>Spiralia</taxon>
        <taxon>Lophotrochozoa</taxon>
        <taxon>Mollusca</taxon>
        <taxon>Gastropoda</taxon>
        <taxon>Caenogastropoda</taxon>
        <taxon>Littorinimorpha</taxon>
        <taxon>Littorinoidea</taxon>
        <taxon>Littorinidae</taxon>
        <taxon>Littorina</taxon>
    </lineage>
</organism>